<geneLocation type="plasmid" evidence="2">
    <name>pCAG</name>
</geneLocation>
<proteinExistence type="predicted"/>
<keyword evidence="1" id="KW-0812">Transmembrane</keyword>
<dbReference type="EMBL" id="AB853998">
    <property type="protein sequence ID" value="BBB39370.1"/>
    <property type="molecule type" value="Genomic_DNA"/>
</dbReference>
<feature type="transmembrane region" description="Helical" evidence="1">
    <location>
        <begin position="7"/>
        <end position="27"/>
    </location>
</feature>
<evidence type="ECO:0000313" key="2">
    <source>
        <dbReference type="EMBL" id="BBB39370.1"/>
    </source>
</evidence>
<reference evidence="2" key="1">
    <citation type="journal article" date="2020" name="Anaerobe">
        <title>Analysis of a plasmid encoding botulinum neurotoxin type G gene in Clostridium argentinense.</title>
        <authorList>
            <person name="Sakaguchi Y."/>
            <person name="Uchiyama J."/>
            <person name="Take A."/>
            <person name="Gotoh K."/>
            <person name="Sakaguchi M."/>
            <person name="Suzuki T."/>
            <person name="Yamamoto Y."/>
            <person name="Hosomi K."/>
            <person name="Kohda T."/>
            <person name="Mukamoto M."/>
            <person name="Kozaki S."/>
            <person name="Hayashi S."/>
            <person name="Oguma K."/>
        </authorList>
    </citation>
    <scope>NUCLEOTIDE SEQUENCE</scope>
    <source>
        <strain evidence="2">2740</strain>
        <plasmid evidence="2">pCAG</plasmid>
    </source>
</reference>
<keyword evidence="2" id="KW-0614">Plasmid</keyword>
<evidence type="ECO:0000256" key="1">
    <source>
        <dbReference type="SAM" id="Phobius"/>
    </source>
</evidence>
<organism evidence="2">
    <name type="scientific">Clostridium argentinense</name>
    <dbReference type="NCBI Taxonomy" id="29341"/>
    <lineage>
        <taxon>Bacteria</taxon>
        <taxon>Bacillati</taxon>
        <taxon>Bacillota</taxon>
        <taxon>Clostridia</taxon>
        <taxon>Eubacteriales</taxon>
        <taxon>Clostridiaceae</taxon>
        <taxon>Clostridium</taxon>
    </lineage>
</organism>
<keyword evidence="1" id="KW-0472">Membrane</keyword>
<dbReference type="AlphaFoldDB" id="A0A7I6N161"/>
<sequence length="169" mass="19660">MIDVEDFFAGLFAVILFFYLFITGPIYNNFAIADNYIDNHIRTASTQFQKQVRNNGYIDLETYNKFLQELSRTRKPYKVEIVHGSKLIYPKGINDYQTVFIDHGNQEIFDEIYKKKSKYLMKYGDSFKVTVTETQEANSRVLLKSFKNIGANRTLLSFSTGGMIENEIN</sequence>
<protein>
    <submittedName>
        <fullName evidence="2">Uncharacterized protein</fullName>
    </submittedName>
</protein>
<keyword evidence="1" id="KW-1133">Transmembrane helix</keyword>
<accession>A0A7I6N161</accession>
<name>A0A7I6N161_9CLOT</name>